<feature type="transmembrane region" description="Helical" evidence="1">
    <location>
        <begin position="58"/>
        <end position="85"/>
    </location>
</feature>
<protein>
    <submittedName>
        <fullName evidence="2">Uncharacterized protein</fullName>
    </submittedName>
</protein>
<dbReference type="InParanoid" id="A0A165NSJ9"/>
<reference evidence="2 3" key="1">
    <citation type="journal article" date="2016" name="Mol. Biol. Evol.">
        <title>Comparative Genomics of Early-Diverging Mushroom-Forming Fungi Provides Insights into the Origins of Lignocellulose Decay Capabilities.</title>
        <authorList>
            <person name="Nagy L.G."/>
            <person name="Riley R."/>
            <person name="Tritt A."/>
            <person name="Adam C."/>
            <person name="Daum C."/>
            <person name="Floudas D."/>
            <person name="Sun H."/>
            <person name="Yadav J.S."/>
            <person name="Pangilinan J."/>
            <person name="Larsson K.H."/>
            <person name="Matsuura K."/>
            <person name="Barry K."/>
            <person name="Labutti K."/>
            <person name="Kuo R."/>
            <person name="Ohm R.A."/>
            <person name="Bhattacharya S.S."/>
            <person name="Shirouzu T."/>
            <person name="Yoshinaga Y."/>
            <person name="Martin F.M."/>
            <person name="Grigoriev I.V."/>
            <person name="Hibbett D.S."/>
        </authorList>
    </citation>
    <scope>NUCLEOTIDE SEQUENCE [LARGE SCALE GENOMIC DNA]</scope>
    <source>
        <strain evidence="2 3">HHB12029</strain>
    </source>
</reference>
<dbReference type="Proteomes" id="UP000077266">
    <property type="component" value="Unassembled WGS sequence"/>
</dbReference>
<proteinExistence type="predicted"/>
<keyword evidence="3" id="KW-1185">Reference proteome</keyword>
<sequence length="172" mass="19663">MSQRSPRPIILDYRQDVLSHVVFWTGCSCLVFAVMPFHSEPGRGHNVTVVQEESRIHIAAVAASVWRIALFSWAMTVYLITFFGFTYAYTPIKFDDSRAATVMAWFLIYLSYAKRSVTYLALNWGSAAVWISLLRLWVRRRSIGCPQHYTSNPTVFCERIRSTAINAPSSRS</sequence>
<dbReference type="EMBL" id="KV425896">
    <property type="protein sequence ID" value="KZW01162.1"/>
    <property type="molecule type" value="Genomic_DNA"/>
</dbReference>
<dbReference type="PROSITE" id="PS51257">
    <property type="entry name" value="PROKAR_LIPOPROTEIN"/>
    <property type="match status" value="1"/>
</dbReference>
<evidence type="ECO:0000313" key="2">
    <source>
        <dbReference type="EMBL" id="KZW01162.1"/>
    </source>
</evidence>
<feature type="transmembrane region" description="Helical" evidence="1">
    <location>
        <begin position="119"/>
        <end position="138"/>
    </location>
</feature>
<gene>
    <name evidence="2" type="ORF">EXIGLDRAFT_830326</name>
</gene>
<name>A0A165NSJ9_EXIGL</name>
<evidence type="ECO:0000256" key="1">
    <source>
        <dbReference type="SAM" id="Phobius"/>
    </source>
</evidence>
<evidence type="ECO:0000313" key="3">
    <source>
        <dbReference type="Proteomes" id="UP000077266"/>
    </source>
</evidence>
<accession>A0A165NSJ9</accession>
<organism evidence="2 3">
    <name type="scientific">Exidia glandulosa HHB12029</name>
    <dbReference type="NCBI Taxonomy" id="1314781"/>
    <lineage>
        <taxon>Eukaryota</taxon>
        <taxon>Fungi</taxon>
        <taxon>Dikarya</taxon>
        <taxon>Basidiomycota</taxon>
        <taxon>Agaricomycotina</taxon>
        <taxon>Agaricomycetes</taxon>
        <taxon>Auriculariales</taxon>
        <taxon>Exidiaceae</taxon>
        <taxon>Exidia</taxon>
    </lineage>
</organism>
<keyword evidence="1" id="KW-1133">Transmembrane helix</keyword>
<keyword evidence="1" id="KW-0472">Membrane</keyword>
<dbReference type="AlphaFoldDB" id="A0A165NSJ9"/>
<keyword evidence="1" id="KW-0812">Transmembrane</keyword>